<dbReference type="EMBL" id="CAEZVK010000029">
    <property type="protein sequence ID" value="CAB4625930.1"/>
    <property type="molecule type" value="Genomic_DNA"/>
</dbReference>
<dbReference type="InterPro" id="IPR034660">
    <property type="entry name" value="DinB/YfiT-like"/>
</dbReference>
<feature type="domain" description="Mycothiol-dependent maleylpyruvate isomerase metal-binding" evidence="2">
    <location>
        <begin position="6"/>
        <end position="128"/>
    </location>
</feature>
<dbReference type="GO" id="GO:0005886">
    <property type="term" value="C:plasma membrane"/>
    <property type="evidence" value="ECO:0007669"/>
    <property type="project" value="TreeGrafter"/>
</dbReference>
<feature type="domain" description="MDMPI C-terminal" evidence="1">
    <location>
        <begin position="143"/>
        <end position="235"/>
    </location>
</feature>
<name>A0A6J6IN25_9ZZZZ</name>
<dbReference type="AlphaFoldDB" id="A0A6J6IN25"/>
<dbReference type="GO" id="GO:0046872">
    <property type="term" value="F:metal ion binding"/>
    <property type="evidence" value="ECO:0007669"/>
    <property type="project" value="InterPro"/>
</dbReference>
<proteinExistence type="predicted"/>
<dbReference type="PANTHER" id="PTHR40758:SF1">
    <property type="entry name" value="CONSERVED PROTEIN"/>
    <property type="match status" value="1"/>
</dbReference>
<dbReference type="InterPro" id="IPR024344">
    <property type="entry name" value="MDMPI_metal-binding"/>
</dbReference>
<sequence>MDHIATLRTEGMRLSAAARTAGLEAPVEHCPGWTVGRLLGHTGKVLQRTNLCVADGMMTPPAEDAFVSLPRDETIFDAFDEILETICATLSTCDPDGPSWNFSGENFTNSFWQRRMAHEVEIHRWDAQNAAGNAIDTFDDASAVDGIDELLTVLMPILSAVKNPELSSSFHLHCTDATGEWLTTFVSGHPTTIREHAKGDIAVRGPASPLYAWAWNRVPITTDGLNTAGDATLLEAWASVVP</sequence>
<organism evidence="3">
    <name type="scientific">freshwater metagenome</name>
    <dbReference type="NCBI Taxonomy" id="449393"/>
    <lineage>
        <taxon>unclassified sequences</taxon>
        <taxon>metagenomes</taxon>
        <taxon>ecological metagenomes</taxon>
    </lineage>
</organism>
<reference evidence="3" key="1">
    <citation type="submission" date="2020-05" db="EMBL/GenBank/DDBJ databases">
        <authorList>
            <person name="Chiriac C."/>
            <person name="Salcher M."/>
            <person name="Ghai R."/>
            <person name="Kavagutti S V."/>
        </authorList>
    </citation>
    <scope>NUCLEOTIDE SEQUENCE</scope>
</reference>
<dbReference type="InterPro" id="IPR017517">
    <property type="entry name" value="Maleyloyr_isom"/>
</dbReference>
<dbReference type="PANTHER" id="PTHR40758">
    <property type="entry name" value="CONSERVED PROTEIN"/>
    <property type="match status" value="1"/>
</dbReference>
<dbReference type="SUPFAM" id="SSF109854">
    <property type="entry name" value="DinB/YfiT-like putative metalloenzymes"/>
    <property type="match status" value="1"/>
</dbReference>
<dbReference type="NCBIfam" id="TIGR03083">
    <property type="entry name" value="maleylpyruvate isomerase family mycothiol-dependent enzyme"/>
    <property type="match status" value="1"/>
</dbReference>
<gene>
    <name evidence="3" type="ORF">UFOPK2000_00415</name>
</gene>
<evidence type="ECO:0000259" key="2">
    <source>
        <dbReference type="Pfam" id="PF11716"/>
    </source>
</evidence>
<dbReference type="InterPro" id="IPR010872">
    <property type="entry name" value="MDMPI_C-term_domain"/>
</dbReference>
<dbReference type="Pfam" id="PF07398">
    <property type="entry name" value="MDMPI_C"/>
    <property type="match status" value="1"/>
</dbReference>
<evidence type="ECO:0000313" key="3">
    <source>
        <dbReference type="EMBL" id="CAB4625930.1"/>
    </source>
</evidence>
<dbReference type="Pfam" id="PF11716">
    <property type="entry name" value="MDMPI_N"/>
    <property type="match status" value="1"/>
</dbReference>
<protein>
    <submittedName>
        <fullName evidence="3">Unannotated protein</fullName>
    </submittedName>
</protein>
<evidence type="ECO:0000259" key="1">
    <source>
        <dbReference type="Pfam" id="PF07398"/>
    </source>
</evidence>
<accession>A0A6J6IN25</accession>